<comment type="similarity">
    <text evidence="1">Belongs to the HipA Ser/Thr kinase family.</text>
</comment>
<evidence type="ECO:0000313" key="6">
    <source>
        <dbReference type="Proteomes" id="UP001597349"/>
    </source>
</evidence>
<dbReference type="InterPro" id="IPR052028">
    <property type="entry name" value="HipA_Ser/Thr_kinase"/>
</dbReference>
<dbReference type="Pfam" id="PF07804">
    <property type="entry name" value="HipA_C"/>
    <property type="match status" value="1"/>
</dbReference>
<dbReference type="Proteomes" id="UP001597349">
    <property type="component" value="Unassembled WGS sequence"/>
</dbReference>
<keyword evidence="6" id="KW-1185">Reference proteome</keyword>
<dbReference type="PANTHER" id="PTHR37419:SF1">
    <property type="entry name" value="SERINE_THREONINE-PROTEIN KINASE TOXIN HIPA"/>
    <property type="match status" value="1"/>
</dbReference>
<sequence length="610" mass="67674">MPLHLVGENLDRHRAYVAAQAGTLVSLLRGVYVDANDDANKTVMDHAVRIAAYLYPHAFLSGPSAFQLAPTVDGRLFLSGRRNQRSRIRDLEIIQNQAPDNPSTVPVIVGDDMGEFHITASSPGQRFLEAFRLRSEHASAIDPAMRRSMADRLIEEYGNASSAADAIWALARANRWTREAEAAEAFLNAARPVQAPINRAQIDLVVAWHGEPVGRLSHDGVEWRWTAAAGRQPPLIRPTRPGSLPPFIESLLPEGWLAHVLDDRDERETLRTSRRYISNITIVDGSVDLATVPQDVLQGRLAHFQAGGLFTGQYKGPTRRSLEDTFQDNLARLFADANTPRLSGVQIKAPMCLRQDGDLVPAITDPFTHILKPAGTSGFDDLPIVEWICLMLAREAAFDVPEAVLVRMPDQMPPALLIERFDIRRSHNDIHRLAVEDFCSILELPAARKYDGTMERMARGLRPLSTDPVADIEILFQRAVFAWLIADGDMHLKNLALLKIAEDGADGFTQVRFAPVYDAVTTRLFPGLQHDRMALKLNGKDDRLTPDDFLALARTIELPVSRAAQLMANCARRTFDSAPHVAIPLEAAPNGDLIRDRIVAIVQHRAQPFL</sequence>
<dbReference type="PANTHER" id="PTHR37419">
    <property type="entry name" value="SERINE/THREONINE-PROTEIN KINASE TOXIN HIPA"/>
    <property type="match status" value="1"/>
</dbReference>
<gene>
    <name evidence="5" type="ORF">ACFSQT_02070</name>
</gene>
<proteinExistence type="inferred from homology"/>
<keyword evidence="3" id="KW-0418">Kinase</keyword>
<evidence type="ECO:0000256" key="3">
    <source>
        <dbReference type="ARBA" id="ARBA00022777"/>
    </source>
</evidence>
<evidence type="ECO:0000259" key="4">
    <source>
        <dbReference type="Pfam" id="PF07804"/>
    </source>
</evidence>
<evidence type="ECO:0000256" key="1">
    <source>
        <dbReference type="ARBA" id="ARBA00010164"/>
    </source>
</evidence>
<dbReference type="RefSeq" id="WP_379016790.1">
    <property type="nucleotide sequence ID" value="NZ_JBHUGY010000003.1"/>
</dbReference>
<accession>A0ABW4W5Y0</accession>
<organism evidence="5 6">
    <name type="scientific">Mesorhizobium calcicola</name>
    <dbReference type="NCBI Taxonomy" id="1300310"/>
    <lineage>
        <taxon>Bacteria</taxon>
        <taxon>Pseudomonadati</taxon>
        <taxon>Pseudomonadota</taxon>
        <taxon>Alphaproteobacteria</taxon>
        <taxon>Hyphomicrobiales</taxon>
        <taxon>Phyllobacteriaceae</taxon>
        <taxon>Mesorhizobium</taxon>
    </lineage>
</organism>
<reference evidence="6" key="1">
    <citation type="journal article" date="2019" name="Int. J. Syst. Evol. Microbiol.">
        <title>The Global Catalogue of Microorganisms (GCM) 10K type strain sequencing project: providing services to taxonomists for standard genome sequencing and annotation.</title>
        <authorList>
            <consortium name="The Broad Institute Genomics Platform"/>
            <consortium name="The Broad Institute Genome Sequencing Center for Infectious Disease"/>
            <person name="Wu L."/>
            <person name="Ma J."/>
        </authorList>
    </citation>
    <scope>NUCLEOTIDE SEQUENCE [LARGE SCALE GENOMIC DNA]</scope>
    <source>
        <strain evidence="6">CGMCC 1.16226</strain>
    </source>
</reference>
<evidence type="ECO:0000313" key="5">
    <source>
        <dbReference type="EMBL" id="MFD2051981.1"/>
    </source>
</evidence>
<dbReference type="EMBL" id="JBHUGY010000003">
    <property type="protein sequence ID" value="MFD2051981.1"/>
    <property type="molecule type" value="Genomic_DNA"/>
</dbReference>
<comment type="caution">
    <text evidence="5">The sequence shown here is derived from an EMBL/GenBank/DDBJ whole genome shotgun (WGS) entry which is preliminary data.</text>
</comment>
<feature type="domain" description="HipA-like C-terminal" evidence="4">
    <location>
        <begin position="342"/>
        <end position="574"/>
    </location>
</feature>
<evidence type="ECO:0000256" key="2">
    <source>
        <dbReference type="ARBA" id="ARBA00022679"/>
    </source>
</evidence>
<keyword evidence="2" id="KW-0808">Transferase</keyword>
<dbReference type="InterPro" id="IPR012893">
    <property type="entry name" value="HipA-like_C"/>
</dbReference>
<name>A0ABW4W5Y0_9HYPH</name>
<protein>
    <submittedName>
        <fullName evidence="5">HipA domain-containing protein</fullName>
    </submittedName>
</protein>